<proteinExistence type="predicted"/>
<organism evidence="1 2">
    <name type="scientific">Funneliformis mosseae</name>
    <name type="common">Endomycorrhizal fungus</name>
    <name type="synonym">Glomus mosseae</name>
    <dbReference type="NCBI Taxonomy" id="27381"/>
    <lineage>
        <taxon>Eukaryota</taxon>
        <taxon>Fungi</taxon>
        <taxon>Fungi incertae sedis</taxon>
        <taxon>Mucoromycota</taxon>
        <taxon>Glomeromycotina</taxon>
        <taxon>Glomeromycetes</taxon>
        <taxon>Glomerales</taxon>
        <taxon>Glomeraceae</taxon>
        <taxon>Funneliformis</taxon>
    </lineage>
</organism>
<sequence length="109" mass="12882">MDYLRNFLRDTFFPAHNQTQLWELTANVFEDSWQQIRDDFNRLADFSETTIVAPPPPVELRRVIVLPFDVQLRIPRIILRETSRDWNDTSNFVVGVAAVAVICRHYWSC</sequence>
<dbReference type="AlphaFoldDB" id="A0A9N8V4I8"/>
<dbReference type="EMBL" id="CAJVPP010000053">
    <property type="protein sequence ID" value="CAG8437864.1"/>
    <property type="molecule type" value="Genomic_DNA"/>
</dbReference>
<gene>
    <name evidence="1" type="ORF">FMOSSE_LOCUS553</name>
</gene>
<evidence type="ECO:0000313" key="1">
    <source>
        <dbReference type="EMBL" id="CAG8437864.1"/>
    </source>
</evidence>
<protein>
    <submittedName>
        <fullName evidence="1">14363_t:CDS:1</fullName>
    </submittedName>
</protein>
<reference evidence="1" key="1">
    <citation type="submission" date="2021-06" db="EMBL/GenBank/DDBJ databases">
        <authorList>
            <person name="Kallberg Y."/>
            <person name="Tangrot J."/>
            <person name="Rosling A."/>
        </authorList>
    </citation>
    <scope>NUCLEOTIDE SEQUENCE</scope>
    <source>
        <strain evidence="1">87-6 pot B 2015</strain>
    </source>
</reference>
<name>A0A9N8V4I8_FUNMO</name>
<dbReference type="Proteomes" id="UP000789375">
    <property type="component" value="Unassembled WGS sequence"/>
</dbReference>
<evidence type="ECO:0000313" key="2">
    <source>
        <dbReference type="Proteomes" id="UP000789375"/>
    </source>
</evidence>
<keyword evidence="2" id="KW-1185">Reference proteome</keyword>
<comment type="caution">
    <text evidence="1">The sequence shown here is derived from an EMBL/GenBank/DDBJ whole genome shotgun (WGS) entry which is preliminary data.</text>
</comment>
<accession>A0A9N8V4I8</accession>